<reference evidence="1" key="1">
    <citation type="submission" date="2013-11" db="EMBL/GenBank/DDBJ databases">
        <authorList>
            <person name="Aslett M."/>
        </authorList>
    </citation>
    <scope>NUCLEOTIDE SEQUENCE [LARGE SCALE GENOMIC DNA]</scope>
    <source>
        <strain evidence="1">Edinburgh</strain>
    </source>
</reference>
<organism evidence="1 2">
    <name type="scientific">Trichuris muris</name>
    <name type="common">Mouse whipworm</name>
    <dbReference type="NCBI Taxonomy" id="70415"/>
    <lineage>
        <taxon>Eukaryota</taxon>
        <taxon>Metazoa</taxon>
        <taxon>Ecdysozoa</taxon>
        <taxon>Nematoda</taxon>
        <taxon>Enoplea</taxon>
        <taxon>Dorylaimia</taxon>
        <taxon>Trichinellida</taxon>
        <taxon>Trichuridae</taxon>
        <taxon>Trichuris</taxon>
    </lineage>
</organism>
<dbReference type="Proteomes" id="UP000046395">
    <property type="component" value="Unassembled WGS sequence"/>
</dbReference>
<evidence type="ECO:0000313" key="3">
    <source>
        <dbReference type="WBParaSite" id="TMUE_3000010922.1"/>
    </source>
</evidence>
<dbReference type="WBParaSite" id="TMUE_3000010922.1">
    <property type="protein sequence ID" value="TMUE_3000010922.1"/>
    <property type="gene ID" value="WBGene00301107"/>
</dbReference>
<name>A0A5S6Q3N9_TRIMR</name>
<evidence type="ECO:0000313" key="2">
    <source>
        <dbReference type="WBParaSite" id="TMUE_0000001567.1"/>
    </source>
</evidence>
<reference evidence="2 3" key="3">
    <citation type="submission" date="2019-12" db="UniProtKB">
        <authorList>
            <consortium name="WormBaseParasite"/>
        </authorList>
    </citation>
    <scope>IDENTIFICATION</scope>
</reference>
<proteinExistence type="predicted"/>
<keyword evidence="1" id="KW-1185">Reference proteome</keyword>
<protein>
    <submittedName>
        <fullName evidence="2 3">Uncharacterized protein</fullName>
    </submittedName>
</protein>
<dbReference type="WBParaSite" id="TMUE_0000001567.1">
    <property type="protein sequence ID" value="TMUE_0000001567.1"/>
    <property type="gene ID" value="WBGene00297456"/>
</dbReference>
<dbReference type="AlphaFoldDB" id="A0A5S6Q3N9"/>
<dbReference type="STRING" id="70415.A0A5S6Q3N9"/>
<evidence type="ECO:0000313" key="1">
    <source>
        <dbReference type="Proteomes" id="UP000046395"/>
    </source>
</evidence>
<sequence length="130" mass="14863">MQVAGEPLSNCRVELTNRLCAVLRCEKNSTELHQRLEELSSTLLQLRHNAHTLFRGLESSPAEQIREVESLYQELLIKDRLIKHLKTVGGQLLDTSVDSEQLFKQDVCFNPPIVRSDGFDSRECKSEPEQ</sequence>
<accession>A0A5S6Q3N9</accession>
<reference evidence="1" key="2">
    <citation type="submission" date="2014-03" db="EMBL/GenBank/DDBJ databases">
        <title>The whipworm genome and dual-species transcriptomics of an intimate host-pathogen interaction.</title>
        <authorList>
            <person name="Foth B.J."/>
            <person name="Tsai I.J."/>
            <person name="Reid A.J."/>
            <person name="Bancroft A.J."/>
            <person name="Nichol S."/>
            <person name="Tracey A."/>
            <person name="Holroyd N."/>
            <person name="Cotton J.A."/>
            <person name="Stanley E.J."/>
            <person name="Zarowiecki M."/>
            <person name="Liu J.Z."/>
            <person name="Huckvale T."/>
            <person name="Cooper P.J."/>
            <person name="Grencis R.K."/>
            <person name="Berriman M."/>
        </authorList>
    </citation>
    <scope>NUCLEOTIDE SEQUENCE [LARGE SCALE GENOMIC DNA]</scope>
    <source>
        <strain evidence="1">Edinburgh</strain>
    </source>
</reference>